<accession>A0A318TMD2</accession>
<dbReference type="GO" id="GO:0016020">
    <property type="term" value="C:membrane"/>
    <property type="evidence" value="ECO:0007669"/>
    <property type="project" value="InterPro"/>
</dbReference>
<keyword evidence="1" id="KW-0472">Membrane</keyword>
<feature type="transmembrane region" description="Helical" evidence="1">
    <location>
        <begin position="21"/>
        <end position="46"/>
    </location>
</feature>
<feature type="transmembrane region" description="Helical" evidence="1">
    <location>
        <begin position="136"/>
        <end position="155"/>
    </location>
</feature>
<feature type="transmembrane region" description="Helical" evidence="1">
    <location>
        <begin position="372"/>
        <end position="389"/>
    </location>
</feature>
<organism evidence="2 3">
    <name type="scientific">Ureibacillus chungkukjangi</name>
    <dbReference type="NCBI Taxonomy" id="1202712"/>
    <lineage>
        <taxon>Bacteria</taxon>
        <taxon>Bacillati</taxon>
        <taxon>Bacillota</taxon>
        <taxon>Bacilli</taxon>
        <taxon>Bacillales</taxon>
        <taxon>Caryophanaceae</taxon>
        <taxon>Ureibacillus</taxon>
    </lineage>
</organism>
<keyword evidence="3" id="KW-1185">Reference proteome</keyword>
<gene>
    <name evidence="2" type="ORF">BJ095_11377</name>
</gene>
<keyword evidence="1" id="KW-0812">Transmembrane</keyword>
<protein>
    <submittedName>
        <fullName evidence="2">ABC-2 type transport system permease protein</fullName>
    </submittedName>
</protein>
<dbReference type="Proteomes" id="UP000247416">
    <property type="component" value="Unassembled WGS sequence"/>
</dbReference>
<feature type="transmembrane region" description="Helical" evidence="1">
    <location>
        <begin position="307"/>
        <end position="327"/>
    </location>
</feature>
<comment type="caution">
    <text evidence="2">The sequence shown here is derived from an EMBL/GenBank/DDBJ whole genome shotgun (WGS) entry which is preliminary data.</text>
</comment>
<feature type="transmembrane region" description="Helical" evidence="1">
    <location>
        <begin position="52"/>
        <end position="73"/>
    </location>
</feature>
<sequence length="399" mass="46321">MNSLQEVWSKRFNHYMLEVQKYMRFVFTGHIALVLVFVIGAVGYQYSEWLKVVANTFPAEWLVAIIVGFLLALSRPVTLLRDPDQVYLLPLESKMPAYFRSALRWTFWSQIGLVAIIYIVGIPLLKAVTELTPQQIWLSLAIIIILKYLNVHIEFNYRYANRGASLIIDRITRGLLSILTVQSALTEGYSYVVIFIILLFVYNRTLAKRVKVQPIPYEHFVKVEQNRMMAFYRFANYFTDVPHLHGSIRRRGWLNFIYSIVPYSQKSAQSYLVYRTFIRTDDHFYLWVRLTVISGLIALFVNMPVVTWVVAAALAFATTIQLKYALLSSGDFRMDRLYPVEPAQRKNAVRKVLRLFVVIQAIIVMLCDIGQPMFFVTGIIIIVIGEFTFQMTKDPSIEY</sequence>
<dbReference type="EMBL" id="QJTJ01000013">
    <property type="protein sequence ID" value="PYF06002.1"/>
    <property type="molecule type" value="Genomic_DNA"/>
</dbReference>
<feature type="transmembrane region" description="Helical" evidence="1">
    <location>
        <begin position="105"/>
        <end position="124"/>
    </location>
</feature>
<evidence type="ECO:0000313" key="3">
    <source>
        <dbReference type="Proteomes" id="UP000247416"/>
    </source>
</evidence>
<reference evidence="2 3" key="1">
    <citation type="submission" date="2018-06" db="EMBL/GenBank/DDBJ databases">
        <title>Genomic Encyclopedia of Archaeal and Bacterial Type Strains, Phase II (KMG-II): from individual species to whole genera.</title>
        <authorList>
            <person name="Goeker M."/>
        </authorList>
    </citation>
    <scope>NUCLEOTIDE SEQUENCE [LARGE SCALE GENOMIC DNA]</scope>
    <source>
        <strain evidence="2 3">KACC 16626</strain>
    </source>
</reference>
<proteinExistence type="predicted"/>
<dbReference type="InterPro" id="IPR010288">
    <property type="entry name" value="EcsB_ABC"/>
</dbReference>
<dbReference type="AlphaFoldDB" id="A0A318TMD2"/>
<keyword evidence="1" id="KW-1133">Transmembrane helix</keyword>
<dbReference type="Pfam" id="PF05975">
    <property type="entry name" value="EcsB"/>
    <property type="match status" value="1"/>
</dbReference>
<name>A0A318TMD2_9BACL</name>
<feature type="transmembrane region" description="Helical" evidence="1">
    <location>
        <begin position="284"/>
        <end position="301"/>
    </location>
</feature>
<dbReference type="RefSeq" id="WP_107933735.1">
    <property type="nucleotide sequence ID" value="NZ_CP085009.1"/>
</dbReference>
<evidence type="ECO:0000256" key="1">
    <source>
        <dbReference type="SAM" id="Phobius"/>
    </source>
</evidence>
<dbReference type="OrthoDB" id="2447941at2"/>
<evidence type="ECO:0000313" key="2">
    <source>
        <dbReference type="EMBL" id="PYF06002.1"/>
    </source>
</evidence>
<dbReference type="PIRSF" id="PIRSF037259">
    <property type="entry name" value="EcsB_ABC"/>
    <property type="match status" value="1"/>
</dbReference>